<protein>
    <submittedName>
        <fullName evidence="2">Uncharacterized protein</fullName>
    </submittedName>
</protein>
<comment type="caution">
    <text evidence="2">The sequence shown here is derived from an EMBL/GenBank/DDBJ whole genome shotgun (WGS) entry which is preliminary data.</text>
</comment>
<feature type="compositionally biased region" description="Basic residues" evidence="1">
    <location>
        <begin position="161"/>
        <end position="174"/>
    </location>
</feature>
<organism evidence="2 3">
    <name type="scientific">Phialemonium thermophilum</name>
    <dbReference type="NCBI Taxonomy" id="223376"/>
    <lineage>
        <taxon>Eukaryota</taxon>
        <taxon>Fungi</taxon>
        <taxon>Dikarya</taxon>
        <taxon>Ascomycota</taxon>
        <taxon>Pezizomycotina</taxon>
        <taxon>Sordariomycetes</taxon>
        <taxon>Sordariomycetidae</taxon>
        <taxon>Cephalothecales</taxon>
        <taxon>Cephalothecaceae</taxon>
        <taxon>Phialemonium</taxon>
    </lineage>
</organism>
<evidence type="ECO:0000313" key="3">
    <source>
        <dbReference type="Proteomes" id="UP001586593"/>
    </source>
</evidence>
<evidence type="ECO:0000313" key="2">
    <source>
        <dbReference type="EMBL" id="KAL1845046.1"/>
    </source>
</evidence>
<accession>A0ABR3VTQ0</accession>
<keyword evidence="3" id="KW-1185">Reference proteome</keyword>
<proteinExistence type="predicted"/>
<dbReference type="EMBL" id="JAZHXJ010001301">
    <property type="protein sequence ID" value="KAL1845046.1"/>
    <property type="molecule type" value="Genomic_DNA"/>
</dbReference>
<dbReference type="Proteomes" id="UP001586593">
    <property type="component" value="Unassembled WGS sequence"/>
</dbReference>
<gene>
    <name evidence="2" type="ORF">VTK73DRAFT_1290</name>
</gene>
<name>A0ABR3VTQ0_9PEZI</name>
<sequence length="174" mass="19597">MLSVVLLQRGRRQARCHERRHGRGPRKKKEQEAWKPFRFAPSDLPSAQASVELRPRTCVSLARHVRTAHGRRPLTLARHADANFLGVEGGWRTEWVAPTMHDSLSQHVVTNPCACFLAFAEPHITSRSEPSRRFFLSYVLPHSSIRQSRPGGLEGGGAPKRTQRKKRRGIGLGS</sequence>
<feature type="compositionally biased region" description="Basic residues" evidence="1">
    <location>
        <begin position="9"/>
        <end position="28"/>
    </location>
</feature>
<feature type="region of interest" description="Disordered" evidence="1">
    <location>
        <begin position="146"/>
        <end position="174"/>
    </location>
</feature>
<reference evidence="2 3" key="1">
    <citation type="journal article" date="2024" name="Commun. Biol.">
        <title>Comparative genomic analysis of thermophilic fungi reveals convergent evolutionary adaptations and gene losses.</title>
        <authorList>
            <person name="Steindorff A.S."/>
            <person name="Aguilar-Pontes M.V."/>
            <person name="Robinson A.J."/>
            <person name="Andreopoulos B."/>
            <person name="LaButti K."/>
            <person name="Kuo A."/>
            <person name="Mondo S."/>
            <person name="Riley R."/>
            <person name="Otillar R."/>
            <person name="Haridas S."/>
            <person name="Lipzen A."/>
            <person name="Grimwood J."/>
            <person name="Schmutz J."/>
            <person name="Clum A."/>
            <person name="Reid I.D."/>
            <person name="Moisan M.C."/>
            <person name="Butler G."/>
            <person name="Nguyen T.T.M."/>
            <person name="Dewar K."/>
            <person name="Conant G."/>
            <person name="Drula E."/>
            <person name="Henrissat B."/>
            <person name="Hansel C."/>
            <person name="Singer S."/>
            <person name="Hutchinson M.I."/>
            <person name="de Vries R.P."/>
            <person name="Natvig D.O."/>
            <person name="Powell A.J."/>
            <person name="Tsang A."/>
            <person name="Grigoriev I.V."/>
        </authorList>
    </citation>
    <scope>NUCLEOTIDE SEQUENCE [LARGE SCALE GENOMIC DNA]</scope>
    <source>
        <strain evidence="2 3">ATCC 24622</strain>
    </source>
</reference>
<evidence type="ECO:0000256" key="1">
    <source>
        <dbReference type="SAM" id="MobiDB-lite"/>
    </source>
</evidence>
<feature type="region of interest" description="Disordered" evidence="1">
    <location>
        <begin position="9"/>
        <end position="34"/>
    </location>
</feature>